<keyword evidence="2" id="KW-1185">Reference proteome</keyword>
<dbReference type="RefSeq" id="XP_062764349.1">
    <property type="nucleotide sequence ID" value="XM_062906186.1"/>
</dbReference>
<proteinExistence type="predicted"/>
<evidence type="ECO:0000313" key="1">
    <source>
        <dbReference type="EMBL" id="KAK4664383.1"/>
    </source>
</evidence>
<dbReference type="GeneID" id="87926376"/>
<dbReference type="Proteomes" id="UP001326199">
    <property type="component" value="Unassembled WGS sequence"/>
</dbReference>
<dbReference type="EMBL" id="JAFFHB010000007">
    <property type="protein sequence ID" value="KAK4664383.1"/>
    <property type="molecule type" value="Genomic_DNA"/>
</dbReference>
<gene>
    <name evidence="1" type="ORF">QC763_0085450</name>
</gene>
<name>A0ABR0H8K1_9PEZI</name>
<accession>A0ABR0H8K1</accession>
<comment type="caution">
    <text evidence="1">The sequence shown here is derived from an EMBL/GenBank/DDBJ whole genome shotgun (WGS) entry which is preliminary data.</text>
</comment>
<protein>
    <submittedName>
        <fullName evidence="1">Uncharacterized protein</fullName>
    </submittedName>
</protein>
<sequence length="126" mass="13034">MPRAVDVAFWSLRLNGWRDNGTAGDEAEVVVGAAGQAAAVVVMRVVLWPEADVVVVRIPAEGFFLSVGGCVAVVVDSRGSAGGCEGGIGGGGIAFDSLWRISKAAISQNSVRKSINRSHEGPISRK</sequence>
<evidence type="ECO:0000313" key="2">
    <source>
        <dbReference type="Proteomes" id="UP001326199"/>
    </source>
</evidence>
<reference evidence="1 2" key="1">
    <citation type="journal article" date="2023" name="bioRxiv">
        <title>High-quality genome assemblies of four members of thePodospora anserinaspecies complex.</title>
        <authorList>
            <person name="Ament-Velasquez S.L."/>
            <person name="Vogan A.A."/>
            <person name="Wallerman O."/>
            <person name="Hartmann F."/>
            <person name="Gautier V."/>
            <person name="Silar P."/>
            <person name="Giraud T."/>
            <person name="Johannesson H."/>
        </authorList>
    </citation>
    <scope>NUCLEOTIDE SEQUENCE [LARGE SCALE GENOMIC DNA]</scope>
    <source>
        <strain evidence="1 2">CBS 411.78</strain>
    </source>
</reference>
<organism evidence="1 2">
    <name type="scientific">Podospora pseudopauciseta</name>
    <dbReference type="NCBI Taxonomy" id="2093780"/>
    <lineage>
        <taxon>Eukaryota</taxon>
        <taxon>Fungi</taxon>
        <taxon>Dikarya</taxon>
        <taxon>Ascomycota</taxon>
        <taxon>Pezizomycotina</taxon>
        <taxon>Sordariomycetes</taxon>
        <taxon>Sordariomycetidae</taxon>
        <taxon>Sordariales</taxon>
        <taxon>Podosporaceae</taxon>
        <taxon>Podospora</taxon>
    </lineage>
</organism>